<dbReference type="EMBL" id="BKCJ010211351">
    <property type="protein sequence ID" value="GEY80503.1"/>
    <property type="molecule type" value="Genomic_DNA"/>
</dbReference>
<organism evidence="2">
    <name type="scientific">Tanacetum cinerariifolium</name>
    <name type="common">Dalmatian daisy</name>
    <name type="synonym">Chrysanthemum cinerariifolium</name>
    <dbReference type="NCBI Taxonomy" id="118510"/>
    <lineage>
        <taxon>Eukaryota</taxon>
        <taxon>Viridiplantae</taxon>
        <taxon>Streptophyta</taxon>
        <taxon>Embryophyta</taxon>
        <taxon>Tracheophyta</taxon>
        <taxon>Spermatophyta</taxon>
        <taxon>Magnoliopsida</taxon>
        <taxon>eudicotyledons</taxon>
        <taxon>Gunneridae</taxon>
        <taxon>Pentapetalae</taxon>
        <taxon>asterids</taxon>
        <taxon>campanulids</taxon>
        <taxon>Asterales</taxon>
        <taxon>Asteraceae</taxon>
        <taxon>Asteroideae</taxon>
        <taxon>Anthemideae</taxon>
        <taxon>Anthemidinae</taxon>
        <taxon>Tanacetum</taxon>
    </lineage>
</organism>
<protein>
    <recommendedName>
        <fullName evidence="1">Integrase catalytic domain-containing protein</fullName>
    </recommendedName>
</protein>
<gene>
    <name evidence="2" type="ORF">Tci_452477</name>
</gene>
<dbReference type="PROSITE" id="PS50994">
    <property type="entry name" value="INTEGRASE"/>
    <property type="match status" value="1"/>
</dbReference>
<dbReference type="GO" id="GO:0015074">
    <property type="term" value="P:DNA integration"/>
    <property type="evidence" value="ECO:0007669"/>
    <property type="project" value="InterPro"/>
</dbReference>
<dbReference type="PANTHER" id="PTHR37610:SF40">
    <property type="entry name" value="OS01G0909600 PROTEIN"/>
    <property type="match status" value="1"/>
</dbReference>
<dbReference type="InterPro" id="IPR036397">
    <property type="entry name" value="RNaseH_sf"/>
</dbReference>
<name>A0A699HYF7_TANCI</name>
<sequence>MPALQTSKANTQQGVTSREGGSEFGLISITMAIPTTDPTNANPNNYFNDPLHLASSDHPRIVLTNIPFNGGNFLRWSRNVKMARGAKLKLGFIDGSCPKPVITDENVQRWVRCNYMVTCWILNSMVTELSEAFLYVQTAYELWKDITERYGQSNGPLIYQLERELSKITQVEILLLILALRMRLEWVKMGMLIKDPIMVPLSDGRSLKVTIVKEVALTPSLILSGVFYSSLNGALYFFTIVDDNTRATWTYLVHSKDQIPTLLVSFLAYVENHFKAKPKFIRMDNGTEVINRTCVVLFKSKGIIHQRSMAYTPQQNGVVEKKHMHLLDTARSLRVRANLLIKF</sequence>
<dbReference type="PANTHER" id="PTHR37610">
    <property type="entry name" value="CCHC-TYPE DOMAIN-CONTAINING PROTEIN"/>
    <property type="match status" value="1"/>
</dbReference>
<dbReference type="Pfam" id="PF00665">
    <property type="entry name" value="rve"/>
    <property type="match status" value="1"/>
</dbReference>
<dbReference type="InterPro" id="IPR029472">
    <property type="entry name" value="Copia-like_N"/>
</dbReference>
<comment type="caution">
    <text evidence="2">The sequence shown here is derived from an EMBL/GenBank/DDBJ whole genome shotgun (WGS) entry which is preliminary data.</text>
</comment>
<dbReference type="AlphaFoldDB" id="A0A699HYF7"/>
<dbReference type="Gene3D" id="3.30.420.10">
    <property type="entry name" value="Ribonuclease H-like superfamily/Ribonuclease H"/>
    <property type="match status" value="1"/>
</dbReference>
<feature type="domain" description="Integrase catalytic" evidence="1">
    <location>
        <begin position="215"/>
        <end position="343"/>
    </location>
</feature>
<reference evidence="2" key="1">
    <citation type="journal article" date="2019" name="Sci. Rep.">
        <title>Draft genome of Tanacetum cinerariifolium, the natural source of mosquito coil.</title>
        <authorList>
            <person name="Yamashiro T."/>
            <person name="Shiraishi A."/>
            <person name="Satake H."/>
            <person name="Nakayama K."/>
        </authorList>
    </citation>
    <scope>NUCLEOTIDE SEQUENCE</scope>
</reference>
<dbReference type="GO" id="GO:0003676">
    <property type="term" value="F:nucleic acid binding"/>
    <property type="evidence" value="ECO:0007669"/>
    <property type="project" value="InterPro"/>
</dbReference>
<dbReference type="Pfam" id="PF14244">
    <property type="entry name" value="Retrotran_gag_3"/>
    <property type="match status" value="1"/>
</dbReference>
<evidence type="ECO:0000259" key="1">
    <source>
        <dbReference type="PROSITE" id="PS50994"/>
    </source>
</evidence>
<dbReference type="SUPFAM" id="SSF53098">
    <property type="entry name" value="Ribonuclease H-like"/>
    <property type="match status" value="1"/>
</dbReference>
<proteinExistence type="predicted"/>
<dbReference type="InterPro" id="IPR001584">
    <property type="entry name" value="Integrase_cat-core"/>
</dbReference>
<evidence type="ECO:0000313" key="2">
    <source>
        <dbReference type="EMBL" id="GEY80503.1"/>
    </source>
</evidence>
<dbReference type="InterPro" id="IPR012337">
    <property type="entry name" value="RNaseH-like_sf"/>
</dbReference>
<accession>A0A699HYF7</accession>